<protein>
    <submittedName>
        <fullName evidence="1">Uncharacterized protein</fullName>
    </submittedName>
</protein>
<evidence type="ECO:0000313" key="1">
    <source>
        <dbReference type="EMBL" id="CAA9574119.1"/>
    </source>
</evidence>
<sequence>GLRREDVHLPRPGPRPREIRLQCPDRRRAGYRLTVLRPVPGRRPAPGARPGW</sequence>
<feature type="non-terminal residue" evidence="1">
    <location>
        <position position="52"/>
    </location>
</feature>
<dbReference type="AlphaFoldDB" id="A0A6J4VDC8"/>
<proteinExistence type="predicted"/>
<feature type="non-terminal residue" evidence="1">
    <location>
        <position position="1"/>
    </location>
</feature>
<organism evidence="1">
    <name type="scientific">uncultured Thermomicrobiales bacterium</name>
    <dbReference type="NCBI Taxonomy" id="1645740"/>
    <lineage>
        <taxon>Bacteria</taxon>
        <taxon>Pseudomonadati</taxon>
        <taxon>Thermomicrobiota</taxon>
        <taxon>Thermomicrobia</taxon>
        <taxon>Thermomicrobiales</taxon>
        <taxon>environmental samples</taxon>
    </lineage>
</organism>
<accession>A0A6J4VDC8</accession>
<reference evidence="1" key="1">
    <citation type="submission" date="2020-02" db="EMBL/GenBank/DDBJ databases">
        <authorList>
            <person name="Meier V. D."/>
        </authorList>
    </citation>
    <scope>NUCLEOTIDE SEQUENCE</scope>
    <source>
        <strain evidence="1">AVDCRST_MAG33</strain>
    </source>
</reference>
<dbReference type="EMBL" id="CADCWK010000349">
    <property type="protein sequence ID" value="CAA9574119.1"/>
    <property type="molecule type" value="Genomic_DNA"/>
</dbReference>
<gene>
    <name evidence="1" type="ORF">AVDCRST_MAG33-2856</name>
</gene>
<name>A0A6J4VDC8_9BACT</name>